<accession>A0A8B9UM86</accession>
<evidence type="ECO:0000313" key="1">
    <source>
        <dbReference type="Ensembl" id="ENSAZOP00000010452.1"/>
    </source>
</evidence>
<dbReference type="Proteomes" id="UP000694549">
    <property type="component" value="Unplaced"/>
</dbReference>
<reference evidence="1" key="1">
    <citation type="submission" date="2025-08" db="UniProtKB">
        <authorList>
            <consortium name="Ensembl"/>
        </authorList>
    </citation>
    <scope>IDENTIFICATION</scope>
</reference>
<organism evidence="1 2">
    <name type="scientific">Anas zonorhyncha</name>
    <name type="common">Eastern spot-billed duck</name>
    <dbReference type="NCBI Taxonomy" id="75864"/>
    <lineage>
        <taxon>Eukaryota</taxon>
        <taxon>Metazoa</taxon>
        <taxon>Chordata</taxon>
        <taxon>Craniata</taxon>
        <taxon>Vertebrata</taxon>
        <taxon>Euteleostomi</taxon>
        <taxon>Archelosauria</taxon>
        <taxon>Archosauria</taxon>
        <taxon>Dinosauria</taxon>
        <taxon>Saurischia</taxon>
        <taxon>Theropoda</taxon>
        <taxon>Coelurosauria</taxon>
        <taxon>Aves</taxon>
        <taxon>Neognathae</taxon>
        <taxon>Galloanserae</taxon>
        <taxon>Anseriformes</taxon>
        <taxon>Anatidae</taxon>
        <taxon>Anatinae</taxon>
        <taxon>Anas</taxon>
    </lineage>
</organism>
<name>A0A8B9UM86_9AVES</name>
<proteinExistence type="predicted"/>
<dbReference type="AlphaFoldDB" id="A0A8B9UM86"/>
<keyword evidence="2" id="KW-1185">Reference proteome</keyword>
<reference evidence="1" key="2">
    <citation type="submission" date="2025-09" db="UniProtKB">
        <authorList>
            <consortium name="Ensembl"/>
        </authorList>
    </citation>
    <scope>IDENTIFICATION</scope>
</reference>
<protein>
    <submittedName>
        <fullName evidence="1">Uncharacterized protein</fullName>
    </submittedName>
</protein>
<dbReference type="Ensembl" id="ENSAZOT00000011170.1">
    <property type="protein sequence ID" value="ENSAZOP00000010452.1"/>
    <property type="gene ID" value="ENSAZOG00000006690.1"/>
</dbReference>
<evidence type="ECO:0000313" key="2">
    <source>
        <dbReference type="Proteomes" id="UP000694549"/>
    </source>
</evidence>
<sequence>MHTPLHGSLQPSLHGALHAPRNMLCMVLCTPLCNMLCTALCKTFCQPLCNVLCTALCTSLAHSWCRGKEEEFGEGFLQGHCMRAEASPCEAWGTKGSSSCLSLDGGALPRAHVETGSGAQGMRAGAWCGQCDTLCSVKPLLLVEEGVKRSKEIHFLFFLLL</sequence>